<accession>A0A369K7J2</accession>
<gene>
    <name evidence="1" type="ORF">Hypma_016130</name>
</gene>
<evidence type="ECO:0000313" key="2">
    <source>
        <dbReference type="Proteomes" id="UP000076154"/>
    </source>
</evidence>
<reference evidence="1" key="1">
    <citation type="submission" date="2018-04" db="EMBL/GenBank/DDBJ databases">
        <title>Whole genome sequencing of Hypsizygus marmoreus.</title>
        <authorList>
            <person name="Choi I.-G."/>
            <person name="Min B."/>
            <person name="Kim J.-G."/>
            <person name="Kim S."/>
            <person name="Oh Y.-L."/>
            <person name="Kong W.-S."/>
            <person name="Park H."/>
            <person name="Jeong J."/>
            <person name="Song E.-S."/>
        </authorList>
    </citation>
    <scope>NUCLEOTIDE SEQUENCE [LARGE SCALE GENOMIC DNA]</scope>
    <source>
        <strain evidence="1">51987-8</strain>
    </source>
</reference>
<dbReference type="AlphaFoldDB" id="A0A369K7J2"/>
<dbReference type="InParanoid" id="A0A369K7J2"/>
<dbReference type="Proteomes" id="UP000076154">
    <property type="component" value="Unassembled WGS sequence"/>
</dbReference>
<protein>
    <submittedName>
        <fullName evidence="1">Uncharacterized protein</fullName>
    </submittedName>
</protein>
<comment type="caution">
    <text evidence="1">The sequence shown here is derived from an EMBL/GenBank/DDBJ whole genome shotgun (WGS) entry which is preliminary data.</text>
</comment>
<proteinExistence type="predicted"/>
<organism evidence="1 2">
    <name type="scientific">Hypsizygus marmoreus</name>
    <name type="common">White beech mushroom</name>
    <name type="synonym">Agaricus marmoreus</name>
    <dbReference type="NCBI Taxonomy" id="39966"/>
    <lineage>
        <taxon>Eukaryota</taxon>
        <taxon>Fungi</taxon>
        <taxon>Dikarya</taxon>
        <taxon>Basidiomycota</taxon>
        <taxon>Agaricomycotina</taxon>
        <taxon>Agaricomycetes</taxon>
        <taxon>Agaricomycetidae</taxon>
        <taxon>Agaricales</taxon>
        <taxon>Tricholomatineae</taxon>
        <taxon>Lyophyllaceae</taxon>
        <taxon>Hypsizygus</taxon>
    </lineage>
</organism>
<name>A0A369K7J2_HYPMA</name>
<sequence>MYETVIGVSSTSSMGHQNNKIRYAIILGGRAASTPGAFAPRRSYINSDTYPEDEPVWQWSAPE</sequence>
<keyword evidence="2" id="KW-1185">Reference proteome</keyword>
<dbReference type="EMBL" id="LUEZ02000010">
    <property type="protein sequence ID" value="RDB28635.1"/>
    <property type="molecule type" value="Genomic_DNA"/>
</dbReference>
<evidence type="ECO:0000313" key="1">
    <source>
        <dbReference type="EMBL" id="RDB28635.1"/>
    </source>
</evidence>